<dbReference type="GO" id="GO:0000796">
    <property type="term" value="C:condensin complex"/>
    <property type="evidence" value="ECO:0007669"/>
    <property type="project" value="InterPro"/>
</dbReference>
<gene>
    <name evidence="2" type="ORF">HYH03_004656</name>
</gene>
<feature type="region of interest" description="Disordered" evidence="1">
    <location>
        <begin position="899"/>
        <end position="943"/>
    </location>
</feature>
<dbReference type="PANTHER" id="PTHR14418">
    <property type="entry name" value="CONDENSIN COMPLEX SUBUNIT 3-RELATED"/>
    <property type="match status" value="1"/>
</dbReference>
<feature type="compositionally biased region" description="Gly residues" evidence="1">
    <location>
        <begin position="933"/>
        <end position="943"/>
    </location>
</feature>
<dbReference type="OrthoDB" id="538646at2759"/>
<dbReference type="EMBL" id="JAEHOE010000014">
    <property type="protein sequence ID" value="KAG2497504.1"/>
    <property type="molecule type" value="Genomic_DNA"/>
</dbReference>
<sequence length="1282" mass="129492">MADCILEWMQAGEKCEGGKWVIMLMHSWAAALPLEPPKAREDAEHAVSCLLTRLAGWASHEGKHSRHRCMEAILAVLQGFPQAAGLEDDVREELVAELLVHVADSCANVRESVARSLVKLGIVEERDDVADVEPFRTLLAALRCEASQEVRTALVSRLLLDDSTLPRLLRHAGERADKVAAEVYIRAAKQLALRPEGAAEGRLVATPSQRRELLWRGLQEQRPTVAAAATTLLAAWLGECGGCPIALVEALEPQTNADLCQLVLDKLEEAGLWEPRAWLKAEAEGGRSPAGLHAAASAAGAGPVMSAGVWAAALDPSRAFVWAHACRAVEALAAGRGRAAAKRTGGAAAEVEASAGAQAEEALELFLPSAPDMVELCLHAARAGPAGSALRYSAAQLLELACLSHLNWVDACSRAAAERVLRSLLAETCSGADTSVGGEWEAAVLRLARAALGPGPELVGAVLPAVQRLTEEQLPAAGSAEPAPPGPLLQALLLLQRLMVEAGPKAPPSARATPTTATATAAQDQDQGGAGGPGEGAGWSLAEAVEHLEKAAAGHPSTSVRATALRCRVLLCLREGGSQHLRRAAAALAPLLPAPPRPDGPNATHGPTAAAPAPVPLLLQRAALQGAVDLAMVWGAERVSDEVQAAAAEAAATSARAARVEAAAAGLRALGLEPRPADVEAAADAEEQEEREAGGGAAGTQAPPPVTPPLRLVPLLVHLMEGALRKGAGCDLAADPASGLAADALAGACSLLAGWAMQRRVAARLRRSAVVPMQAPQAEELLSLLLLARHSPALAPALEGADEGVADVGGRQGDQGAAAAAEAVQGLATHLRGFFSNFKASASVPGPEGSSLCRLLADACLGAARRALEFGGKGAAAAALLETTAEELAAVALAAAEQEAKDSGDADAGADEDSDGKGDDEEAGDGEAAGPEPGQGQGAPAEGEGGCGAESACAAVARLCELILEEVARLACPGSGGLCLDKMTIKGYAAALCKVLPLLLRGTGLGPTAPGARARRGSPAARACAARAARLAFLGRRALQCAAGDLRVLTPLPRQGAGGAGGGEAEGGLPAVAPMGEAGSGVVGAAGVKTLKEFVKATEAARDAAQRDAAGPLSAEQEEAMVQALMQRLAALPRPGAPQPAASKPSARRTSSRASGASASTARGRAPAGGARRTRAPACGGGGRARRSAADPSASEAEDDPAGAAGSGSDSDDAAELGDGGSSSRAKRVLRAGRKALAARDAKAVAEASQVQSQAAAPGGRRSSRAAAAKAAQRIDAMKEAA</sequence>
<comment type="caution">
    <text evidence="2">The sequence shown here is derived from an EMBL/GenBank/DDBJ whole genome shotgun (WGS) entry which is preliminary data.</text>
</comment>
<feature type="compositionally biased region" description="Acidic residues" evidence="1">
    <location>
        <begin position="681"/>
        <end position="690"/>
    </location>
</feature>
<evidence type="ECO:0000313" key="2">
    <source>
        <dbReference type="EMBL" id="KAG2497504.1"/>
    </source>
</evidence>
<name>A0A835Y9A6_9CHLO</name>
<dbReference type="Proteomes" id="UP000612055">
    <property type="component" value="Unassembled WGS sequence"/>
</dbReference>
<evidence type="ECO:0008006" key="4">
    <source>
        <dbReference type="Google" id="ProtNLM"/>
    </source>
</evidence>
<feature type="compositionally biased region" description="Low complexity" evidence="1">
    <location>
        <begin position="1152"/>
        <end position="1171"/>
    </location>
</feature>
<feature type="region of interest" description="Disordered" evidence="1">
    <location>
        <begin position="1134"/>
        <end position="1282"/>
    </location>
</feature>
<dbReference type="GO" id="GO:0007076">
    <property type="term" value="P:mitotic chromosome condensation"/>
    <property type="evidence" value="ECO:0007669"/>
    <property type="project" value="InterPro"/>
</dbReference>
<accession>A0A835Y9A6</accession>
<protein>
    <recommendedName>
        <fullName evidence="4">Nuclear condensin complex subunit 3 C-terminal domain-containing protein</fullName>
    </recommendedName>
</protein>
<feature type="region of interest" description="Disordered" evidence="1">
    <location>
        <begin position="592"/>
        <end position="611"/>
    </location>
</feature>
<feature type="compositionally biased region" description="Gly residues" evidence="1">
    <location>
        <begin position="528"/>
        <end position="537"/>
    </location>
</feature>
<dbReference type="PANTHER" id="PTHR14418:SF5">
    <property type="entry name" value="CONDENSIN COMPLEX SUBUNIT 3"/>
    <property type="match status" value="1"/>
</dbReference>
<dbReference type="GO" id="GO:0000793">
    <property type="term" value="C:condensed chromosome"/>
    <property type="evidence" value="ECO:0007669"/>
    <property type="project" value="TreeGrafter"/>
</dbReference>
<evidence type="ECO:0000313" key="3">
    <source>
        <dbReference type="Proteomes" id="UP000612055"/>
    </source>
</evidence>
<keyword evidence="3" id="KW-1185">Reference proteome</keyword>
<feature type="region of interest" description="Disordered" evidence="1">
    <location>
        <begin position="504"/>
        <end position="538"/>
    </location>
</feature>
<reference evidence="2" key="1">
    <citation type="journal article" date="2020" name="bioRxiv">
        <title>Comparative genomics of Chlamydomonas.</title>
        <authorList>
            <person name="Craig R.J."/>
            <person name="Hasan A.R."/>
            <person name="Ness R.W."/>
            <person name="Keightley P.D."/>
        </authorList>
    </citation>
    <scope>NUCLEOTIDE SEQUENCE</scope>
    <source>
        <strain evidence="2">CCAP 11/70</strain>
    </source>
</reference>
<feature type="compositionally biased region" description="Acidic residues" evidence="1">
    <location>
        <begin position="908"/>
        <end position="925"/>
    </location>
</feature>
<proteinExistence type="predicted"/>
<dbReference type="InterPro" id="IPR016024">
    <property type="entry name" value="ARM-type_fold"/>
</dbReference>
<evidence type="ECO:0000256" key="1">
    <source>
        <dbReference type="SAM" id="MobiDB-lite"/>
    </source>
</evidence>
<feature type="region of interest" description="Disordered" evidence="1">
    <location>
        <begin position="675"/>
        <end position="707"/>
    </location>
</feature>
<dbReference type="InterPro" id="IPR027165">
    <property type="entry name" value="CND3"/>
</dbReference>
<feature type="compositionally biased region" description="Low complexity" evidence="1">
    <location>
        <begin position="512"/>
        <end position="527"/>
    </location>
</feature>
<feature type="compositionally biased region" description="Low complexity" evidence="1">
    <location>
        <begin position="1245"/>
        <end position="1274"/>
    </location>
</feature>
<organism evidence="2 3">
    <name type="scientific">Edaphochlamys debaryana</name>
    <dbReference type="NCBI Taxonomy" id="47281"/>
    <lineage>
        <taxon>Eukaryota</taxon>
        <taxon>Viridiplantae</taxon>
        <taxon>Chlorophyta</taxon>
        <taxon>core chlorophytes</taxon>
        <taxon>Chlorophyceae</taxon>
        <taxon>CS clade</taxon>
        <taxon>Chlamydomonadales</taxon>
        <taxon>Chlamydomonadales incertae sedis</taxon>
        <taxon>Edaphochlamys</taxon>
    </lineage>
</organism>
<dbReference type="SUPFAM" id="SSF48371">
    <property type="entry name" value="ARM repeat"/>
    <property type="match status" value="1"/>
</dbReference>
<feature type="compositionally biased region" description="Basic residues" evidence="1">
    <location>
        <begin position="1225"/>
        <end position="1234"/>
    </location>
</feature>